<proteinExistence type="predicted"/>
<gene>
    <name evidence="2" type="ORF">COW86_02445</name>
</gene>
<protein>
    <submittedName>
        <fullName evidence="2">Uncharacterized protein</fullName>
    </submittedName>
</protein>
<name>A0A2H0D0K6_9BACT</name>
<evidence type="ECO:0000313" key="3">
    <source>
        <dbReference type="Proteomes" id="UP000230159"/>
    </source>
</evidence>
<dbReference type="AlphaFoldDB" id="A0A2H0D0K6"/>
<comment type="caution">
    <text evidence="2">The sequence shown here is derived from an EMBL/GenBank/DDBJ whole genome shotgun (WGS) entry which is preliminary data.</text>
</comment>
<accession>A0A2H0D0K6</accession>
<evidence type="ECO:0000313" key="2">
    <source>
        <dbReference type="EMBL" id="PIP75672.1"/>
    </source>
</evidence>
<reference evidence="2 3" key="1">
    <citation type="submission" date="2017-09" db="EMBL/GenBank/DDBJ databases">
        <title>Depth-based differentiation of microbial function through sediment-hosted aquifers and enrichment of novel symbionts in the deep terrestrial subsurface.</title>
        <authorList>
            <person name="Probst A.J."/>
            <person name="Ladd B."/>
            <person name="Jarett J.K."/>
            <person name="Geller-Mcgrath D.E."/>
            <person name="Sieber C.M."/>
            <person name="Emerson J.B."/>
            <person name="Anantharaman K."/>
            <person name="Thomas B.C."/>
            <person name="Malmstrom R."/>
            <person name="Stieglmeier M."/>
            <person name="Klingl A."/>
            <person name="Woyke T."/>
            <person name="Ryan C.M."/>
            <person name="Banfield J.F."/>
        </authorList>
    </citation>
    <scope>NUCLEOTIDE SEQUENCE [LARGE SCALE GENOMIC DNA]</scope>
    <source>
        <strain evidence="2">CG22_combo_CG10-13_8_21_14_all_39_9</strain>
    </source>
</reference>
<feature type="region of interest" description="Disordered" evidence="1">
    <location>
        <begin position="1"/>
        <end position="20"/>
    </location>
</feature>
<evidence type="ECO:0000256" key="1">
    <source>
        <dbReference type="SAM" id="MobiDB-lite"/>
    </source>
</evidence>
<dbReference type="EMBL" id="PCTN01000110">
    <property type="protein sequence ID" value="PIP75672.1"/>
    <property type="molecule type" value="Genomic_DNA"/>
</dbReference>
<dbReference type="Proteomes" id="UP000230159">
    <property type="component" value="Unassembled WGS sequence"/>
</dbReference>
<organism evidence="2 3">
    <name type="scientific">Candidatus Kuenenbacteria bacterium CG22_combo_CG10-13_8_21_14_all_39_9</name>
    <dbReference type="NCBI Taxonomy" id="1974621"/>
    <lineage>
        <taxon>Bacteria</taxon>
        <taxon>Candidatus Kueneniibacteriota</taxon>
    </lineage>
</organism>
<sequence length="70" mass="7808">MGPGFESLSPSQPSARFERPVSVPPSLKLWRGRQETPEKRLLELAKKAPKFGAFLFGLLSLYFGAKICEN</sequence>